<name>S4NG29_9LACO</name>
<protein>
    <submittedName>
        <fullName evidence="1">Uncharacterized protein</fullName>
    </submittedName>
</protein>
<dbReference type="AlphaFoldDB" id="S4NG29"/>
<dbReference type="Proteomes" id="UP000016361">
    <property type="component" value="Unassembled WGS sequence"/>
</dbReference>
<evidence type="ECO:0000313" key="1">
    <source>
        <dbReference type="EMBL" id="GAD16177.1"/>
    </source>
</evidence>
<evidence type="ECO:0000313" key="2">
    <source>
        <dbReference type="Proteomes" id="UP000016361"/>
    </source>
</evidence>
<organism evidence="1 2">
    <name type="scientific">Lentilactobacillus otakiensis DSM 19908 = JCM 15040</name>
    <dbReference type="NCBI Taxonomy" id="1423780"/>
    <lineage>
        <taxon>Bacteria</taxon>
        <taxon>Bacillati</taxon>
        <taxon>Bacillota</taxon>
        <taxon>Bacilli</taxon>
        <taxon>Lactobacillales</taxon>
        <taxon>Lactobacillaceae</taxon>
        <taxon>Lentilactobacillus</taxon>
    </lineage>
</organism>
<comment type="caution">
    <text evidence="1">The sequence shown here is derived from an EMBL/GenBank/DDBJ whole genome shotgun (WGS) entry which is preliminary data.</text>
</comment>
<reference evidence="2" key="1">
    <citation type="journal article" date="2013" name="Genome Announc.">
        <title>Draft Genome Sequence of D-Branched-Chain Amino Acid Producer Lactobacillus otakiensis JCM 15040T, Isolated from a Traditional Japanese Pickle.</title>
        <authorList>
            <person name="Doi K."/>
            <person name="Mori K."/>
            <person name="Mutaguchi Y."/>
            <person name="Tashiro K."/>
            <person name="Fujino Y."/>
            <person name="Ohmori T."/>
            <person name="Kuhara S."/>
            <person name="Ohshima T."/>
        </authorList>
    </citation>
    <scope>NUCLEOTIDE SEQUENCE [LARGE SCALE GENOMIC DNA]</scope>
    <source>
        <strain evidence="2">JCM 15040</strain>
    </source>
</reference>
<proteinExistence type="predicted"/>
<keyword evidence="2" id="KW-1185">Reference proteome</keyword>
<accession>S4NG29</accession>
<sequence length="48" mass="5574">MYIFKPELTNVNQTVQKIENEVKAGRKTGKFDLKTSNNLKILYTNLDD</sequence>
<dbReference type="EMBL" id="BASH01000002">
    <property type="protein sequence ID" value="GAD16177.1"/>
    <property type="molecule type" value="Genomic_DNA"/>
</dbReference>
<gene>
    <name evidence="1" type="ORF">LOT_0715</name>
</gene>